<comment type="caution">
    <text evidence="1">The sequence shown here is derived from an EMBL/GenBank/DDBJ whole genome shotgun (WGS) entry which is preliminary data.</text>
</comment>
<gene>
    <name evidence="1" type="ORF">PPEP_a3563</name>
</gene>
<proteinExistence type="predicted"/>
<dbReference type="Proteomes" id="UP000660708">
    <property type="component" value="Unassembled WGS sequence"/>
</dbReference>
<dbReference type="EMBL" id="AQHF01000021">
    <property type="protein sequence ID" value="MBE0346363.1"/>
    <property type="molecule type" value="Genomic_DNA"/>
</dbReference>
<evidence type="ECO:0000313" key="2">
    <source>
        <dbReference type="Proteomes" id="UP000660708"/>
    </source>
</evidence>
<evidence type="ECO:0000313" key="1">
    <source>
        <dbReference type="EMBL" id="MBE0346363.1"/>
    </source>
</evidence>
<sequence length="39" mass="4466">MMPNMVTTINPANEQPVNEYRLMNLHEANKAVDLANDCY</sequence>
<dbReference type="AlphaFoldDB" id="A0A8I0MVX3"/>
<name>A0A8I0MVX3_9GAMM</name>
<keyword evidence="2" id="KW-1185">Reference proteome</keyword>
<organism evidence="1 2">
    <name type="scientific">Pseudoalteromonas peptidolytica F12-50-A1</name>
    <dbReference type="NCBI Taxonomy" id="1315280"/>
    <lineage>
        <taxon>Bacteria</taxon>
        <taxon>Pseudomonadati</taxon>
        <taxon>Pseudomonadota</taxon>
        <taxon>Gammaproteobacteria</taxon>
        <taxon>Alteromonadales</taxon>
        <taxon>Pseudoalteromonadaceae</taxon>
        <taxon>Pseudoalteromonas</taxon>
    </lineage>
</organism>
<reference evidence="1 2" key="1">
    <citation type="submission" date="2015-06" db="EMBL/GenBank/DDBJ databases">
        <title>Genome sequence of Pseudoalteromonas peptidolytica.</title>
        <authorList>
            <person name="Xie B.-B."/>
            <person name="Rong J.-C."/>
            <person name="Qin Q.-L."/>
            <person name="Zhang Y.-Z."/>
        </authorList>
    </citation>
    <scope>NUCLEOTIDE SEQUENCE [LARGE SCALE GENOMIC DNA]</scope>
    <source>
        <strain evidence="1 2">F12-50-A1</strain>
    </source>
</reference>
<accession>A0A8I0MVX3</accession>
<protein>
    <submittedName>
        <fullName evidence="1">Uncharacterized protein</fullName>
    </submittedName>
</protein>